<evidence type="ECO:0000313" key="2">
    <source>
        <dbReference type="EMBL" id="MBE9022185.1"/>
    </source>
</evidence>
<dbReference type="RefSeq" id="WP_193914713.1">
    <property type="nucleotide sequence ID" value="NZ_JADEXS020000002.1"/>
</dbReference>
<evidence type="ECO:0000313" key="3">
    <source>
        <dbReference type="Proteomes" id="UP000622533"/>
    </source>
</evidence>
<dbReference type="PANTHER" id="PTHR10098:SF112">
    <property type="entry name" value="SLR0380 PROTEIN"/>
    <property type="match status" value="1"/>
</dbReference>
<dbReference type="PANTHER" id="PTHR10098">
    <property type="entry name" value="RAPSYN-RELATED"/>
    <property type="match status" value="1"/>
</dbReference>
<feature type="domain" description="CHAT" evidence="1">
    <location>
        <begin position="591"/>
        <end position="872"/>
    </location>
</feature>
<protein>
    <submittedName>
        <fullName evidence="2">CHAT domain-containing protein</fullName>
    </submittedName>
</protein>
<keyword evidence="3" id="KW-1185">Reference proteome</keyword>
<reference evidence="2" key="1">
    <citation type="submission" date="2020-10" db="EMBL/GenBank/DDBJ databases">
        <authorList>
            <person name="Castelo-Branco R."/>
            <person name="Eusebio N."/>
            <person name="Adriana R."/>
            <person name="Vieira A."/>
            <person name="Brugerolle De Fraissinette N."/>
            <person name="Rezende De Castro R."/>
            <person name="Schneider M.P."/>
            <person name="Vasconcelos V."/>
            <person name="Leao P.N."/>
        </authorList>
    </citation>
    <scope>NUCLEOTIDE SEQUENCE</scope>
    <source>
        <strain evidence="2">LEGE 12446</strain>
    </source>
</reference>
<gene>
    <name evidence="2" type="ORF">IQ276_06975</name>
</gene>
<proteinExistence type="predicted"/>
<comment type="caution">
    <text evidence="2">The sequence shown here is derived from an EMBL/GenBank/DDBJ whole genome shotgun (WGS) entry which is preliminary data.</text>
</comment>
<sequence length="874" mass="100005">MKRLIPNLLLFFLSLFFALGILPVFSQTSTQINADRLIQQAERAYQSGNLAEAVEKFQEAVNFFQSQGNKELKNLAISSTNLCRTQLEFGQAENALQNCQIATQIYAQLQDDNGRIRSQVYQAYALQKLGFYPHACLLLTQSVGFTVKNCKELTPELLQEKTQNLSQNLAPSLVTAWRIFGDTLRVMGDLNKSKIILEKLTLVSSDPDPAATLLSLGSTQTAIANLERDRQAELQYNYLSWKCQGSSLSELPKRSYQLALETYNKSLQKNSSKIIKTKAELNRLRVLLEISEYSQAAKLVDKIKLEDLPLSQFKIYATINYSKNLACLQQQYFQKERWWDSFIPRLNTALKEAQIIGDRATESYVLGNLGGLYEYLQRFPEAEAKTQEASYIAQEFPEQFYQWQWQLGRIFEAKAEQEKALQSYELAVENLELYRQGLLSINSDVQFSFRDNVEPLYRQVVNLLLKEQKFAAEPQNLEKTLYYIESLQLAELSNFLRCNPEDFSWEEQSQLNGQKDAIATLTKKLKQVHQADPNAAIIYPIILSGRLATILSLPGENLRVYTLSRTSEQVAQIVTTFRQYLKTPRRDRQFQELSQQLYHWIISPLEDDLTKQKQIKTLVFILDSALQNLPMSALFDGKKYLIEKYAVALIPSLKLLNPQPIPRGKISALMAGATNAPSFQQENLNPLPNVREELDGISRQVSRKKELLEQDFTKTNVQKQINSTPFSIVHIATHGNFSSNPEQTYVLDWSQRIQVEDLERLLRLSQRRNRQPIDLLILSACETATGDRRAALGLAGVAIRAGARSTVASLWQVNDASTAKLMIEFYQNLQNPQLTKAEALRQAQLKLLNKENYRDRDYNRAYYWAPFVIVGNWL</sequence>
<dbReference type="Pfam" id="PF12770">
    <property type="entry name" value="CHAT"/>
    <property type="match status" value="1"/>
</dbReference>
<dbReference type="SUPFAM" id="SSF48452">
    <property type="entry name" value="TPR-like"/>
    <property type="match status" value="2"/>
</dbReference>
<dbReference type="Gene3D" id="1.25.40.10">
    <property type="entry name" value="Tetratricopeptide repeat domain"/>
    <property type="match status" value="2"/>
</dbReference>
<accession>A0A8J7DCC5</accession>
<dbReference type="InterPro" id="IPR011990">
    <property type="entry name" value="TPR-like_helical_dom_sf"/>
</dbReference>
<dbReference type="InterPro" id="IPR024983">
    <property type="entry name" value="CHAT_dom"/>
</dbReference>
<dbReference type="Proteomes" id="UP000622533">
    <property type="component" value="Unassembled WGS sequence"/>
</dbReference>
<dbReference type="AlphaFoldDB" id="A0A8J7DCC5"/>
<dbReference type="EMBL" id="JADEXS010000064">
    <property type="protein sequence ID" value="MBE9022185.1"/>
    <property type="molecule type" value="Genomic_DNA"/>
</dbReference>
<evidence type="ECO:0000259" key="1">
    <source>
        <dbReference type="Pfam" id="PF12770"/>
    </source>
</evidence>
<name>A0A8J7DCC5_DESMC</name>
<organism evidence="2 3">
    <name type="scientific">Desmonostoc muscorum LEGE 12446</name>
    <dbReference type="NCBI Taxonomy" id="1828758"/>
    <lineage>
        <taxon>Bacteria</taxon>
        <taxon>Bacillati</taxon>
        <taxon>Cyanobacteriota</taxon>
        <taxon>Cyanophyceae</taxon>
        <taxon>Nostocales</taxon>
        <taxon>Nostocaceae</taxon>
        <taxon>Desmonostoc</taxon>
    </lineage>
</organism>